<gene>
    <name evidence="1" type="ORF">LARSCL_LOCUS9431</name>
</gene>
<organism evidence="1 2">
    <name type="scientific">Larinioides sclopetarius</name>
    <dbReference type="NCBI Taxonomy" id="280406"/>
    <lineage>
        <taxon>Eukaryota</taxon>
        <taxon>Metazoa</taxon>
        <taxon>Ecdysozoa</taxon>
        <taxon>Arthropoda</taxon>
        <taxon>Chelicerata</taxon>
        <taxon>Arachnida</taxon>
        <taxon>Araneae</taxon>
        <taxon>Araneomorphae</taxon>
        <taxon>Entelegynae</taxon>
        <taxon>Araneoidea</taxon>
        <taxon>Araneidae</taxon>
        <taxon>Larinioides</taxon>
    </lineage>
</organism>
<proteinExistence type="predicted"/>
<accession>A0AAV2A2H4</accession>
<evidence type="ECO:0000313" key="2">
    <source>
        <dbReference type="Proteomes" id="UP001497382"/>
    </source>
</evidence>
<keyword evidence="2" id="KW-1185">Reference proteome</keyword>
<comment type="caution">
    <text evidence="1">The sequence shown here is derived from an EMBL/GenBank/DDBJ whole genome shotgun (WGS) entry which is preliminary data.</text>
</comment>
<name>A0AAV2A2H4_9ARAC</name>
<protein>
    <submittedName>
        <fullName evidence="1">Uncharacterized protein</fullName>
    </submittedName>
</protein>
<evidence type="ECO:0000313" key="1">
    <source>
        <dbReference type="EMBL" id="CAL1277817.1"/>
    </source>
</evidence>
<dbReference type="Proteomes" id="UP001497382">
    <property type="component" value="Unassembled WGS sequence"/>
</dbReference>
<reference evidence="1 2" key="1">
    <citation type="submission" date="2024-04" db="EMBL/GenBank/DDBJ databases">
        <authorList>
            <person name="Rising A."/>
            <person name="Reimegard J."/>
            <person name="Sonavane S."/>
            <person name="Akerstrom W."/>
            <person name="Nylinder S."/>
            <person name="Hedman E."/>
            <person name="Kallberg Y."/>
        </authorList>
    </citation>
    <scope>NUCLEOTIDE SEQUENCE [LARGE SCALE GENOMIC DNA]</scope>
</reference>
<dbReference type="AlphaFoldDB" id="A0AAV2A2H4"/>
<dbReference type="EMBL" id="CAXIEN010000105">
    <property type="protein sequence ID" value="CAL1277817.1"/>
    <property type="molecule type" value="Genomic_DNA"/>
</dbReference>
<sequence length="28" mass="3188">MTMVVEVFSTQLPALSMESYKQIIKKGK</sequence>